<name>A0A1C7E9Y8_9BACL</name>
<proteinExistence type="predicted"/>
<dbReference type="EMBL" id="CP016539">
    <property type="protein sequence ID" value="ANU20526.1"/>
    <property type="molecule type" value="Genomic_DNA"/>
</dbReference>
<dbReference type="STRING" id="1038856.BBI15_10010"/>
<evidence type="ECO:0000313" key="1">
    <source>
        <dbReference type="EMBL" id="ANU20526.1"/>
    </source>
</evidence>
<organism evidence="1 2">
    <name type="scientific">Planococcus plakortidis</name>
    <dbReference type="NCBI Taxonomy" id="1038856"/>
    <lineage>
        <taxon>Bacteria</taxon>
        <taxon>Bacillati</taxon>
        <taxon>Bacillota</taxon>
        <taxon>Bacilli</taxon>
        <taxon>Bacillales</taxon>
        <taxon>Caryophanaceae</taxon>
        <taxon>Planococcus</taxon>
    </lineage>
</organism>
<dbReference type="RefSeq" id="WP_068870643.1">
    <property type="nucleotide sequence ID" value="NZ_CP016539.2"/>
</dbReference>
<protein>
    <submittedName>
        <fullName evidence="1">Uncharacterized protein</fullName>
    </submittedName>
</protein>
<keyword evidence="2" id="KW-1185">Reference proteome</keyword>
<sequence>MRINLILGNHIDSLIWFKKLKAENEEVVMILDYDLNEDIYYENDIIYISSECAKKLTKEASSVSYFKSLYVYPGMYKELS</sequence>
<evidence type="ECO:0000313" key="2">
    <source>
        <dbReference type="Proteomes" id="UP000092650"/>
    </source>
</evidence>
<accession>A0A1C7E9Y8</accession>
<reference evidence="1" key="1">
    <citation type="submission" date="2016-10" db="EMBL/GenBank/DDBJ databases">
        <authorList>
            <person name="See-Too W.S."/>
        </authorList>
    </citation>
    <scope>NUCLEOTIDE SEQUENCE [LARGE SCALE GENOMIC DNA]</scope>
    <source>
        <strain evidence="1">DSM 23997</strain>
    </source>
</reference>
<gene>
    <name evidence="1" type="ORF">BBI15_10010</name>
</gene>
<dbReference type="Proteomes" id="UP000092650">
    <property type="component" value="Chromosome"/>
</dbReference>
<dbReference type="KEGG" id="ppla:BBI15_10010"/>
<dbReference type="OrthoDB" id="2428952at2"/>
<dbReference type="AlphaFoldDB" id="A0A1C7E9Y8"/>